<name>A0A1S1Z286_FLAPC</name>
<feature type="transmembrane region" description="Helical" evidence="2">
    <location>
        <begin position="49"/>
        <end position="67"/>
    </location>
</feature>
<accession>A0A1S1Z286</accession>
<reference evidence="3 4" key="1">
    <citation type="journal article" date="2012" name="Int. J. Syst. Evol. Microbiol.">
        <title>Flammeovirga pacifica sp. nov., isolated from deep-sea sediment.</title>
        <authorList>
            <person name="Xu H."/>
            <person name="Fu Y."/>
            <person name="Yang N."/>
            <person name="Ding Z."/>
            <person name="Lai Q."/>
            <person name="Zeng R."/>
        </authorList>
    </citation>
    <scope>NUCLEOTIDE SEQUENCE [LARGE SCALE GENOMIC DNA]</scope>
    <source>
        <strain evidence="4">DSM 24597 / LMG 26175 / WPAGA1</strain>
    </source>
</reference>
<gene>
    <name evidence="3" type="ORF">NH26_14060</name>
</gene>
<dbReference type="STRING" id="915059.NH26_14060"/>
<comment type="caution">
    <text evidence="3">The sequence shown here is derived from an EMBL/GenBank/DDBJ whole genome shotgun (WGS) entry which is preliminary data.</text>
</comment>
<evidence type="ECO:0000256" key="2">
    <source>
        <dbReference type="SAM" id="Phobius"/>
    </source>
</evidence>
<feature type="transmembrane region" description="Helical" evidence="2">
    <location>
        <begin position="87"/>
        <end position="104"/>
    </location>
</feature>
<keyword evidence="2" id="KW-0812">Transmembrane</keyword>
<dbReference type="AlphaFoldDB" id="A0A1S1Z286"/>
<organism evidence="3 4">
    <name type="scientific">Flammeovirga pacifica</name>
    <dbReference type="NCBI Taxonomy" id="915059"/>
    <lineage>
        <taxon>Bacteria</taxon>
        <taxon>Pseudomonadati</taxon>
        <taxon>Bacteroidota</taxon>
        <taxon>Cytophagia</taxon>
        <taxon>Cytophagales</taxon>
        <taxon>Flammeovirgaceae</taxon>
        <taxon>Flammeovirga</taxon>
    </lineage>
</organism>
<dbReference type="EMBL" id="JRYR02000001">
    <property type="protein sequence ID" value="OHX67389.1"/>
    <property type="molecule type" value="Genomic_DNA"/>
</dbReference>
<evidence type="ECO:0000256" key="1">
    <source>
        <dbReference type="SAM" id="MobiDB-lite"/>
    </source>
</evidence>
<keyword evidence="2" id="KW-1133">Transmembrane helix</keyword>
<dbReference type="Proteomes" id="UP000179797">
    <property type="component" value="Unassembled WGS sequence"/>
</dbReference>
<proteinExistence type="predicted"/>
<feature type="compositionally biased region" description="Basic and acidic residues" evidence="1">
    <location>
        <begin position="1"/>
        <end position="12"/>
    </location>
</feature>
<feature type="region of interest" description="Disordered" evidence="1">
    <location>
        <begin position="1"/>
        <end position="25"/>
    </location>
</feature>
<protein>
    <submittedName>
        <fullName evidence="3">Uncharacterized protein</fullName>
    </submittedName>
</protein>
<evidence type="ECO:0000313" key="4">
    <source>
        <dbReference type="Proteomes" id="UP000179797"/>
    </source>
</evidence>
<evidence type="ECO:0000313" key="3">
    <source>
        <dbReference type="EMBL" id="OHX67389.1"/>
    </source>
</evidence>
<feature type="compositionally biased region" description="Low complexity" evidence="1">
    <location>
        <begin position="13"/>
        <end position="25"/>
    </location>
</feature>
<keyword evidence="4" id="KW-1185">Reference proteome</keyword>
<dbReference type="RefSeq" id="WP_139263065.1">
    <property type="nucleotide sequence ID" value="NZ_JRYR02000001.1"/>
</dbReference>
<keyword evidence="2" id="KW-0472">Membrane</keyword>
<sequence length="142" mass="16305">MTSRGGKKDHTSNYKNSKNYKRNQQNKNRYQPNMWGFLRDVIIQSMNKGLILPLFGGLGMLLLLSKMSEEAIDELVFKLLELFTTSYGLGIGWIVAVSLAYGWYTNSKGLRKLHQAEIERLSQEKSDLQRNTLKTRLSTTTK</sequence>